<keyword evidence="3" id="KW-1185">Reference proteome</keyword>
<evidence type="ECO:0000256" key="1">
    <source>
        <dbReference type="SAM" id="MobiDB-lite"/>
    </source>
</evidence>
<dbReference type="AlphaFoldDB" id="A0A5A7R7U3"/>
<organism evidence="2 3">
    <name type="scientific">Striga asiatica</name>
    <name type="common">Asiatic witchweed</name>
    <name type="synonym">Buchnera asiatica</name>
    <dbReference type="NCBI Taxonomy" id="4170"/>
    <lineage>
        <taxon>Eukaryota</taxon>
        <taxon>Viridiplantae</taxon>
        <taxon>Streptophyta</taxon>
        <taxon>Embryophyta</taxon>
        <taxon>Tracheophyta</taxon>
        <taxon>Spermatophyta</taxon>
        <taxon>Magnoliopsida</taxon>
        <taxon>eudicotyledons</taxon>
        <taxon>Gunneridae</taxon>
        <taxon>Pentapetalae</taxon>
        <taxon>asterids</taxon>
        <taxon>lamiids</taxon>
        <taxon>Lamiales</taxon>
        <taxon>Orobanchaceae</taxon>
        <taxon>Buchnereae</taxon>
        <taxon>Striga</taxon>
    </lineage>
</organism>
<accession>A0A5A7R7U3</accession>
<dbReference type="Proteomes" id="UP000325081">
    <property type="component" value="Unassembled WGS sequence"/>
</dbReference>
<dbReference type="GO" id="GO:0016301">
    <property type="term" value="F:kinase activity"/>
    <property type="evidence" value="ECO:0007669"/>
    <property type="project" value="UniProtKB-KW"/>
</dbReference>
<comment type="caution">
    <text evidence="2">The sequence shown here is derived from an EMBL/GenBank/DDBJ whole genome shotgun (WGS) entry which is preliminary data.</text>
</comment>
<keyword evidence="2" id="KW-0418">Kinase</keyword>
<protein>
    <submittedName>
        <fullName evidence="2">Two-component sensor histidine kinase protein</fullName>
    </submittedName>
</protein>
<feature type="compositionally biased region" description="Polar residues" evidence="1">
    <location>
        <begin position="225"/>
        <end position="239"/>
    </location>
</feature>
<feature type="region of interest" description="Disordered" evidence="1">
    <location>
        <begin position="219"/>
        <end position="239"/>
    </location>
</feature>
<name>A0A5A7R7U3_STRAF</name>
<dbReference type="EMBL" id="BKCP01010737">
    <property type="protein sequence ID" value="GER53783.1"/>
    <property type="molecule type" value="Genomic_DNA"/>
</dbReference>
<reference evidence="3" key="1">
    <citation type="journal article" date="2019" name="Curr. Biol.">
        <title>Genome Sequence of Striga asiatica Provides Insight into the Evolution of Plant Parasitism.</title>
        <authorList>
            <person name="Yoshida S."/>
            <person name="Kim S."/>
            <person name="Wafula E.K."/>
            <person name="Tanskanen J."/>
            <person name="Kim Y.M."/>
            <person name="Honaas L."/>
            <person name="Yang Z."/>
            <person name="Spallek T."/>
            <person name="Conn C.E."/>
            <person name="Ichihashi Y."/>
            <person name="Cheong K."/>
            <person name="Cui S."/>
            <person name="Der J.P."/>
            <person name="Gundlach H."/>
            <person name="Jiao Y."/>
            <person name="Hori C."/>
            <person name="Ishida J.K."/>
            <person name="Kasahara H."/>
            <person name="Kiba T."/>
            <person name="Kim M.S."/>
            <person name="Koo N."/>
            <person name="Laohavisit A."/>
            <person name="Lee Y.H."/>
            <person name="Lumba S."/>
            <person name="McCourt P."/>
            <person name="Mortimer J.C."/>
            <person name="Mutuku J.M."/>
            <person name="Nomura T."/>
            <person name="Sasaki-Sekimoto Y."/>
            <person name="Seto Y."/>
            <person name="Wang Y."/>
            <person name="Wakatake T."/>
            <person name="Sakakibara H."/>
            <person name="Demura T."/>
            <person name="Yamaguchi S."/>
            <person name="Yoneyama K."/>
            <person name="Manabe R.I."/>
            <person name="Nelson D.C."/>
            <person name="Schulman A.H."/>
            <person name="Timko M.P."/>
            <person name="dePamphilis C.W."/>
            <person name="Choi D."/>
            <person name="Shirasu K."/>
        </authorList>
    </citation>
    <scope>NUCLEOTIDE SEQUENCE [LARGE SCALE GENOMIC DNA]</scope>
    <source>
        <strain evidence="3">cv. UVA1</strain>
    </source>
</reference>
<proteinExistence type="predicted"/>
<evidence type="ECO:0000313" key="2">
    <source>
        <dbReference type="EMBL" id="GER53783.1"/>
    </source>
</evidence>
<evidence type="ECO:0000313" key="3">
    <source>
        <dbReference type="Proteomes" id="UP000325081"/>
    </source>
</evidence>
<gene>
    <name evidence="2" type="ORF">STAS_31332</name>
</gene>
<sequence>MTHGQAQAPDVPSVPVITRPVCIRVEPLRAHVGAGAHGPLHNFTHPEIGNLDLHRPIDEYVGGLEVAVYDFVSVEVLEAAEHLAADLGEEALGENDVVLFEEGVEGAGVHVLHTDGDVAAGELSTALSISSQNKTPIPEEVLADPNPADKDKAALMELENTEPSTLITRKSTGPTKTWKRLGSKSGRLLREPVIPIVCGRLRKQIVHWRTRLAKNFEKSRDFGPSKSTTARSNVLNSVV</sequence>
<keyword evidence="2" id="KW-0808">Transferase</keyword>